<dbReference type="OrthoDB" id="9802987at2"/>
<keyword evidence="2" id="KW-1185">Reference proteome</keyword>
<dbReference type="Proteomes" id="UP000316167">
    <property type="component" value="Unassembled WGS sequence"/>
</dbReference>
<evidence type="ECO:0000313" key="1">
    <source>
        <dbReference type="EMBL" id="TWI81410.1"/>
    </source>
</evidence>
<organism evidence="1 2">
    <name type="scientific">Lacibacter cauensis</name>
    <dbReference type="NCBI Taxonomy" id="510947"/>
    <lineage>
        <taxon>Bacteria</taxon>
        <taxon>Pseudomonadati</taxon>
        <taxon>Bacteroidota</taxon>
        <taxon>Chitinophagia</taxon>
        <taxon>Chitinophagales</taxon>
        <taxon>Chitinophagaceae</taxon>
        <taxon>Lacibacter</taxon>
    </lineage>
</organism>
<dbReference type="InterPro" id="IPR029044">
    <property type="entry name" value="Nucleotide-diphossugar_trans"/>
</dbReference>
<gene>
    <name evidence="1" type="ORF">IQ13_2428</name>
</gene>
<dbReference type="GO" id="GO:0016740">
    <property type="term" value="F:transferase activity"/>
    <property type="evidence" value="ECO:0007669"/>
    <property type="project" value="UniProtKB-KW"/>
</dbReference>
<dbReference type="InterPro" id="IPR007577">
    <property type="entry name" value="GlycoTrfase_DXD_sugar-bd_CS"/>
</dbReference>
<dbReference type="RefSeq" id="WP_144886608.1">
    <property type="nucleotide sequence ID" value="NZ_VLLE01000004.1"/>
</dbReference>
<accession>A0A562SL04</accession>
<comment type="caution">
    <text evidence="1">The sequence shown here is derived from an EMBL/GenBank/DDBJ whole genome shotgun (WGS) entry which is preliminary data.</text>
</comment>
<proteinExistence type="predicted"/>
<sequence>MVPNVLHFIFGLSENFGGKPFSFSHYMAIRSAIIVNKPDDVIFHYQYEPSGEYWDMIKGQMTLNKVEAPSEIHGNKLFHVAHKADIIRLQALYKTGGIYLDVDTISIKPLDIFRQHSFAIGQELEQPVEYTLKEKVKKMIRHATLRPFRVNIAGLCNAVMLAEPGAPFIEHWLESYKTFRSNGNDHYWGEHSVLVPYRLSKEHPEIVHKISPFAFHYPIHNATGLQLLFEKSTVFRNAYVHHLWESASWDKYLKHLNIEVVRTKNTTYNLLARKYL</sequence>
<dbReference type="SUPFAM" id="SSF53448">
    <property type="entry name" value="Nucleotide-diphospho-sugar transferases"/>
    <property type="match status" value="1"/>
</dbReference>
<name>A0A562SL04_9BACT</name>
<dbReference type="Gene3D" id="3.90.550.20">
    <property type="match status" value="1"/>
</dbReference>
<reference evidence="1 2" key="1">
    <citation type="journal article" date="2015" name="Stand. Genomic Sci.">
        <title>Genomic Encyclopedia of Bacterial and Archaeal Type Strains, Phase III: the genomes of soil and plant-associated and newly described type strains.</title>
        <authorList>
            <person name="Whitman W.B."/>
            <person name="Woyke T."/>
            <person name="Klenk H.P."/>
            <person name="Zhou Y."/>
            <person name="Lilburn T.G."/>
            <person name="Beck B.J."/>
            <person name="De Vos P."/>
            <person name="Vandamme P."/>
            <person name="Eisen J.A."/>
            <person name="Garrity G."/>
            <person name="Hugenholtz P."/>
            <person name="Kyrpides N.C."/>
        </authorList>
    </citation>
    <scope>NUCLEOTIDE SEQUENCE [LARGE SCALE GENOMIC DNA]</scope>
    <source>
        <strain evidence="1 2">CGMCC 1.7271</strain>
    </source>
</reference>
<dbReference type="PANTHER" id="PTHR46830">
    <property type="entry name" value="TRANSFERASE, PUTATIVE-RELATED"/>
    <property type="match status" value="1"/>
</dbReference>
<dbReference type="AlphaFoldDB" id="A0A562SL04"/>
<dbReference type="PANTHER" id="PTHR46830:SF2">
    <property type="entry name" value="ALPHA-1,4-N-ACETYLGLUCOSAMINYLTRANSFERASE"/>
    <property type="match status" value="1"/>
</dbReference>
<protein>
    <submittedName>
        <fullName evidence="1">Glycosyl transferase-like sugar-binding protein</fullName>
    </submittedName>
</protein>
<dbReference type="Pfam" id="PF04488">
    <property type="entry name" value="Gly_transf_sug"/>
    <property type="match status" value="1"/>
</dbReference>
<dbReference type="EMBL" id="VLLE01000004">
    <property type="protein sequence ID" value="TWI81410.1"/>
    <property type="molecule type" value="Genomic_DNA"/>
</dbReference>
<evidence type="ECO:0000313" key="2">
    <source>
        <dbReference type="Proteomes" id="UP000316167"/>
    </source>
</evidence>
<keyword evidence="1" id="KW-0808">Transferase</keyword>